<dbReference type="RefSeq" id="WP_273691084.1">
    <property type="nucleotide sequence ID" value="NZ_CP117411.1"/>
</dbReference>
<feature type="domain" description="Acyl-CoA dehydrogenase/oxidase C-terminal" evidence="7">
    <location>
        <begin position="282"/>
        <end position="450"/>
    </location>
</feature>
<evidence type="ECO:0000259" key="10">
    <source>
        <dbReference type="Pfam" id="PF12806"/>
    </source>
</evidence>
<sequence>MQVYQAPLRDMRFVLHELHADDGHGDLPAFEEFTPDLLDAVLEEAAKVAQDILLPINRSGDEEGCTLENGVVRTPEGFKAAYEQFRQGGWCALASDPEWGGQGLPESVNKLVEEMICAANVSFSLYPGLTHGATTAIEGYASDELKRAYLPKMVEGSWSGTMCLTEAHCGTDLGLLRTRAVPQEDGSYKITGSKIFISAGEHDLTENIIHLVLARMPDAPKGVKGISLFLVPKYLPKADGAVGPANGVSVAAIEHKMGLKASATCQLNFDDSIGWLVGTAHKGMEAMFTMMNTERVSVGVQGLGLGEAAYQAAVWYAKDRIQGRSLSGVKRPDLAADPIIVHPDVRRMLLTARVYNEGCRALGGWVSRALDAQKHSPDPEVRQRAGDLVALLTPVVKALFTDLGYDSANHAVQVYGGHGFIRESGVEQYVRDARIAMIYEGTNGIQALDLVGRKLGAHMGRYLRPFFHPISNFIEANGAAEGPLQPMVQGLQQAFGALQLSTGTIAQKGMKDPEEAGAAATDYLRLMGLVGMAYCFAKSVRIAGEKLAAGDADADFYKAKIATAAFFFDRILPQATVCFLAIKSGKKSMMALEEAAF</sequence>
<dbReference type="SUPFAM" id="SSF56645">
    <property type="entry name" value="Acyl-CoA dehydrogenase NM domain-like"/>
    <property type="match status" value="1"/>
</dbReference>
<evidence type="ECO:0000259" key="7">
    <source>
        <dbReference type="Pfam" id="PF00441"/>
    </source>
</evidence>
<dbReference type="Pfam" id="PF02771">
    <property type="entry name" value="Acyl-CoA_dh_N"/>
    <property type="match status" value="1"/>
</dbReference>
<dbReference type="Gene3D" id="2.40.110.10">
    <property type="entry name" value="Butyryl-CoA Dehydrogenase, subunit A, domain 2"/>
    <property type="match status" value="1"/>
</dbReference>
<dbReference type="Proteomes" id="UP001220395">
    <property type="component" value="Chromosome"/>
</dbReference>
<keyword evidence="12" id="KW-1185">Reference proteome</keyword>
<dbReference type="Pfam" id="PF12806">
    <property type="entry name" value="Acyl-CoA_dh_C"/>
    <property type="match status" value="1"/>
</dbReference>
<dbReference type="InterPro" id="IPR037069">
    <property type="entry name" value="AcylCoA_DH/ox_N_sf"/>
</dbReference>
<dbReference type="InterPro" id="IPR025878">
    <property type="entry name" value="Acyl-CoA_dh-like_C_dom"/>
</dbReference>
<reference evidence="11 12" key="1">
    <citation type="submission" date="2023-02" db="EMBL/GenBank/DDBJ databases">
        <title>Genome sequence of Sphingomonas naphthae.</title>
        <authorList>
            <person name="Kim S."/>
            <person name="Heo J."/>
            <person name="Kwon S.-W."/>
        </authorList>
    </citation>
    <scope>NUCLEOTIDE SEQUENCE [LARGE SCALE GENOMIC DNA]</scope>
    <source>
        <strain evidence="11 12">KACC 18716</strain>
    </source>
</reference>
<dbReference type="PANTHER" id="PTHR42803:SF1">
    <property type="entry name" value="BROAD-SPECIFICITY LINEAR ACYL-COA DEHYDROGENASE FADE5"/>
    <property type="match status" value="1"/>
</dbReference>
<evidence type="ECO:0000259" key="8">
    <source>
        <dbReference type="Pfam" id="PF02770"/>
    </source>
</evidence>
<dbReference type="InterPro" id="IPR009075">
    <property type="entry name" value="AcylCo_DH/oxidase_C"/>
</dbReference>
<evidence type="ECO:0000256" key="3">
    <source>
        <dbReference type="ARBA" id="ARBA00022630"/>
    </source>
</evidence>
<evidence type="ECO:0000259" key="9">
    <source>
        <dbReference type="Pfam" id="PF02771"/>
    </source>
</evidence>
<evidence type="ECO:0000256" key="2">
    <source>
        <dbReference type="ARBA" id="ARBA00009347"/>
    </source>
</evidence>
<feature type="domain" description="Acetyl-CoA dehydrogenase-like C-terminal" evidence="10">
    <location>
        <begin position="466"/>
        <end position="592"/>
    </location>
</feature>
<dbReference type="SUPFAM" id="SSF47203">
    <property type="entry name" value="Acyl-CoA dehydrogenase C-terminal domain-like"/>
    <property type="match status" value="1"/>
</dbReference>
<feature type="domain" description="Acyl-CoA oxidase/dehydrogenase middle" evidence="8">
    <location>
        <begin position="162"/>
        <end position="271"/>
    </location>
</feature>
<gene>
    <name evidence="11" type="ORF">PQ455_08905</name>
</gene>
<organism evidence="11 12">
    <name type="scientific">Sphingomonas naphthae</name>
    <dbReference type="NCBI Taxonomy" id="1813468"/>
    <lineage>
        <taxon>Bacteria</taxon>
        <taxon>Pseudomonadati</taxon>
        <taxon>Pseudomonadota</taxon>
        <taxon>Alphaproteobacteria</taxon>
        <taxon>Sphingomonadales</taxon>
        <taxon>Sphingomonadaceae</taxon>
        <taxon>Sphingomonas</taxon>
    </lineage>
</organism>
<keyword evidence="4 6" id="KW-0274">FAD</keyword>
<dbReference type="Gene3D" id="1.20.140.10">
    <property type="entry name" value="Butyryl-CoA Dehydrogenase, subunit A, domain 3"/>
    <property type="match status" value="1"/>
</dbReference>
<evidence type="ECO:0000256" key="1">
    <source>
        <dbReference type="ARBA" id="ARBA00001974"/>
    </source>
</evidence>
<evidence type="ECO:0000256" key="4">
    <source>
        <dbReference type="ARBA" id="ARBA00022827"/>
    </source>
</evidence>
<dbReference type="PANTHER" id="PTHR42803">
    <property type="entry name" value="ACYL-COA DEHYDROGENASE"/>
    <property type="match status" value="1"/>
</dbReference>
<dbReference type="InterPro" id="IPR013786">
    <property type="entry name" value="AcylCoA_DH/ox_N"/>
</dbReference>
<accession>A0ABY7TQ07</accession>
<dbReference type="InterPro" id="IPR046373">
    <property type="entry name" value="Acyl-CoA_Oxase/DH_mid-dom_sf"/>
</dbReference>
<comment type="cofactor">
    <cofactor evidence="1 6">
        <name>FAD</name>
        <dbReference type="ChEBI" id="CHEBI:57692"/>
    </cofactor>
</comment>
<evidence type="ECO:0000313" key="12">
    <source>
        <dbReference type="Proteomes" id="UP001220395"/>
    </source>
</evidence>
<evidence type="ECO:0000313" key="11">
    <source>
        <dbReference type="EMBL" id="WCT75318.1"/>
    </source>
</evidence>
<proteinExistence type="inferred from homology"/>
<dbReference type="InterPro" id="IPR009100">
    <property type="entry name" value="AcylCoA_DH/oxidase_NM_dom_sf"/>
</dbReference>
<comment type="similarity">
    <text evidence="2 6">Belongs to the acyl-CoA dehydrogenase family.</text>
</comment>
<dbReference type="InterPro" id="IPR036250">
    <property type="entry name" value="AcylCo_DH-like_C"/>
</dbReference>
<dbReference type="Pfam" id="PF00441">
    <property type="entry name" value="Acyl-CoA_dh_1"/>
    <property type="match status" value="1"/>
</dbReference>
<evidence type="ECO:0000256" key="5">
    <source>
        <dbReference type="ARBA" id="ARBA00023002"/>
    </source>
</evidence>
<keyword evidence="3 6" id="KW-0285">Flavoprotein</keyword>
<protein>
    <submittedName>
        <fullName evidence="11">Acyl-CoA dehydrogenase C-terminal domain-containing protein</fullName>
    </submittedName>
</protein>
<dbReference type="EMBL" id="CP117411">
    <property type="protein sequence ID" value="WCT75318.1"/>
    <property type="molecule type" value="Genomic_DNA"/>
</dbReference>
<dbReference type="Gene3D" id="1.10.540.10">
    <property type="entry name" value="Acyl-CoA dehydrogenase/oxidase, N-terminal domain"/>
    <property type="match status" value="1"/>
</dbReference>
<dbReference type="InterPro" id="IPR052166">
    <property type="entry name" value="Diverse_Acyl-CoA_DH"/>
</dbReference>
<dbReference type="Pfam" id="PF02770">
    <property type="entry name" value="Acyl-CoA_dh_M"/>
    <property type="match status" value="1"/>
</dbReference>
<keyword evidence="5 6" id="KW-0560">Oxidoreductase</keyword>
<dbReference type="InterPro" id="IPR006091">
    <property type="entry name" value="Acyl-CoA_Oxase/DH_mid-dom"/>
</dbReference>
<evidence type="ECO:0000256" key="6">
    <source>
        <dbReference type="RuleBase" id="RU362125"/>
    </source>
</evidence>
<feature type="domain" description="Acyl-CoA dehydrogenase/oxidase N-terminal" evidence="9">
    <location>
        <begin position="79"/>
        <end position="156"/>
    </location>
</feature>
<name>A0ABY7TQ07_9SPHN</name>